<dbReference type="AlphaFoldDB" id="A0A2P2SY65"/>
<proteinExistence type="predicted"/>
<reference evidence="4" key="2">
    <citation type="journal article" date="2018" name="Nat. Commun.">
        <title>Extreme sensitivity to ultraviolet light in the fungal pathogen causing white-nose syndrome of bats.</title>
        <authorList>
            <person name="Palmer J.M."/>
            <person name="Drees K.P."/>
            <person name="Foster J.T."/>
            <person name="Lindner D.L."/>
        </authorList>
    </citation>
    <scope>NUCLEOTIDE SEQUENCE [LARGE SCALE GENOMIC DNA]</scope>
    <source>
        <strain evidence="4">UAMH 10579</strain>
    </source>
</reference>
<dbReference type="InterPro" id="IPR016624">
    <property type="entry name" value="UCP014753"/>
</dbReference>
<dbReference type="Proteomes" id="UP000091956">
    <property type="component" value="Unassembled WGS sequence"/>
</dbReference>
<dbReference type="InterPro" id="IPR049349">
    <property type="entry name" value="DUF2264_N"/>
</dbReference>
<sequence>MQYISESVVTEATNMAIDSSPMPQSCFNPLAGNPHKTRDDIIAAVHTLFNPLLPAFSAGRARVQLDSSGSTWDRAACDLEGFARPLFGLVPLAAGGSHFEHWDIYREGLKNGTNPAHPEYWGPVTDMDQRHVEATALGYALLVVPQHVWDPFDETTKKNVADWLIESRNTKHANNNHKFFRVVVDLGLEKVGVAVDQSGTEQYLQDLEEMYVGEGWFRDNGNIEDSRRLDWYNAFAWHYYGLLYAVHRPEDQARSARFRERARLYAQHLVHWYADSGANVPYGRSLIYRQATAAFWGALAVANEEVLPWGVLKGLYLRNLRWWASQPICRRDDGLLTLGYAYPNQLPTERYCSTGSPWWSMKAFAPLALSADHPFWTADELPMPSRSPVYADPTAGMVFTHQQSHTVMLVSGPGTTQMMRGVPEKYFKFAYSSRYGFSVESDALAFNQAVFDSMIGFSDDGKHYRVREHVNTAALAGDVLFSTWTPWSDVTVETWIIPSGAWHLRVHRITSLRSLQTIEGGFAAPRTDFDADQRFEVGSSAYVVSKLGDFSGILDDSPHERLARVNAPHGNTSLMFPRTLIPQLLGNVEANVPAVFASAILAGPDVQALLQTWTSPPKIPTVEELEKLVEERGVTIKITEDYNPTRQWYP</sequence>
<feature type="domain" description="DUF2264" evidence="2">
    <location>
        <begin position="395"/>
        <end position="622"/>
    </location>
</feature>
<feature type="domain" description="DUF2264" evidence="1">
    <location>
        <begin position="37"/>
        <end position="382"/>
    </location>
</feature>
<gene>
    <name evidence="3" type="ORF">VE01_00002</name>
</gene>
<dbReference type="Pfam" id="PF20938">
    <property type="entry name" value="DUF2264_C"/>
    <property type="match status" value="1"/>
</dbReference>
<protein>
    <recommendedName>
        <fullName evidence="5">DUF2264 domain-containing protein</fullName>
    </recommendedName>
</protein>
<keyword evidence="4" id="KW-1185">Reference proteome</keyword>
<reference evidence="3 4" key="1">
    <citation type="submission" date="2016-03" db="EMBL/GenBank/DDBJ databases">
        <title>Comparative genomics of Pseudogymnoascus destructans, the fungus causing white-nose syndrome of bats.</title>
        <authorList>
            <person name="Palmer J.M."/>
            <person name="Drees K.P."/>
            <person name="Foster J.T."/>
            <person name="Lindner D.L."/>
        </authorList>
    </citation>
    <scope>NUCLEOTIDE SEQUENCE [LARGE SCALE GENOMIC DNA]</scope>
    <source>
        <strain evidence="3 4">UAMH 10579</strain>
    </source>
</reference>
<name>A0A2P2SY65_9PEZI</name>
<evidence type="ECO:0000313" key="3">
    <source>
        <dbReference type="EMBL" id="OBU01809.2"/>
    </source>
</evidence>
<evidence type="ECO:0008006" key="5">
    <source>
        <dbReference type="Google" id="ProtNLM"/>
    </source>
</evidence>
<dbReference type="PANTHER" id="PTHR35339">
    <property type="entry name" value="LINALOOL DEHYDRATASE_ISOMERASE DOMAIN-CONTAINING PROTEIN"/>
    <property type="match status" value="1"/>
</dbReference>
<dbReference type="PANTHER" id="PTHR35339:SF4">
    <property type="entry name" value="LINALOOL DEHYDRATASE_ISOMERASE DOMAIN-CONTAINING PROTEIN"/>
    <property type="match status" value="1"/>
</dbReference>
<accession>A0A2P2SY65</accession>
<dbReference type="RefSeq" id="XP_018135541.2">
    <property type="nucleotide sequence ID" value="XM_018269537.2"/>
</dbReference>
<dbReference type="PIRSF" id="PIRSF014753">
    <property type="entry name" value="UCP014753"/>
    <property type="match status" value="1"/>
</dbReference>
<evidence type="ECO:0000259" key="1">
    <source>
        <dbReference type="Pfam" id="PF10022"/>
    </source>
</evidence>
<evidence type="ECO:0000259" key="2">
    <source>
        <dbReference type="Pfam" id="PF20938"/>
    </source>
</evidence>
<dbReference type="EMBL" id="KV460206">
    <property type="protein sequence ID" value="OBU01809.2"/>
    <property type="molecule type" value="Genomic_DNA"/>
</dbReference>
<evidence type="ECO:0000313" key="4">
    <source>
        <dbReference type="Proteomes" id="UP000091956"/>
    </source>
</evidence>
<dbReference type="GeneID" id="28833388"/>
<dbReference type="Pfam" id="PF10022">
    <property type="entry name" value="DUF2264"/>
    <property type="match status" value="1"/>
</dbReference>
<dbReference type="InterPro" id="IPR049237">
    <property type="entry name" value="DUF2264_C"/>
</dbReference>
<organism evidence="3 4">
    <name type="scientific">Pseudogymnoascus verrucosus</name>
    <dbReference type="NCBI Taxonomy" id="342668"/>
    <lineage>
        <taxon>Eukaryota</taxon>
        <taxon>Fungi</taxon>
        <taxon>Dikarya</taxon>
        <taxon>Ascomycota</taxon>
        <taxon>Pezizomycotina</taxon>
        <taxon>Leotiomycetes</taxon>
        <taxon>Thelebolales</taxon>
        <taxon>Thelebolaceae</taxon>
        <taxon>Pseudogymnoascus</taxon>
    </lineage>
</organism>